<dbReference type="PANTHER" id="PTHR43072">
    <property type="entry name" value="N-ACETYLTRANSFERASE"/>
    <property type="match status" value="1"/>
</dbReference>
<dbReference type="Gene3D" id="3.40.630.30">
    <property type="match status" value="1"/>
</dbReference>
<protein>
    <recommendedName>
        <fullName evidence="1">N-acetyltransferase domain-containing protein</fullName>
    </recommendedName>
</protein>
<gene>
    <name evidence="2" type="ORF">UC3_02026</name>
</gene>
<dbReference type="SUPFAM" id="SSF55729">
    <property type="entry name" value="Acyl-CoA N-acyltransferases (Nat)"/>
    <property type="match status" value="1"/>
</dbReference>
<dbReference type="RefSeq" id="WP_010768688.1">
    <property type="nucleotide sequence ID" value="NZ_ASWE01000002.1"/>
</dbReference>
<feature type="domain" description="N-acetyltransferase" evidence="1">
    <location>
        <begin position="4"/>
        <end position="172"/>
    </location>
</feature>
<proteinExistence type="predicted"/>
<dbReference type="PANTHER" id="PTHR43072:SF8">
    <property type="entry name" value="ACYLTRANSFERASE FABY-RELATED"/>
    <property type="match status" value="1"/>
</dbReference>
<dbReference type="AlphaFoldDB" id="R3TNG8"/>
<dbReference type="PROSITE" id="PS51186">
    <property type="entry name" value="GNAT"/>
    <property type="match status" value="1"/>
</dbReference>
<comment type="caution">
    <text evidence="2">The sequence shown here is derived from an EMBL/GenBank/DDBJ whole genome shotgun (WGS) entry which is preliminary data.</text>
</comment>
<dbReference type="InterPro" id="IPR016181">
    <property type="entry name" value="Acyl_CoA_acyltransferase"/>
</dbReference>
<dbReference type="Proteomes" id="UP000013785">
    <property type="component" value="Unassembled WGS sequence"/>
</dbReference>
<dbReference type="Pfam" id="PF13420">
    <property type="entry name" value="Acetyltransf_4"/>
    <property type="match status" value="1"/>
</dbReference>
<dbReference type="HOGENOM" id="CLU_013985_4_2_9"/>
<reference evidence="2 3" key="1">
    <citation type="submission" date="2013-02" db="EMBL/GenBank/DDBJ databases">
        <title>The Genome Sequence of Enterococcus phoeniculicola BAA-412.</title>
        <authorList>
            <consortium name="The Broad Institute Genome Sequencing Platform"/>
            <consortium name="The Broad Institute Genome Sequencing Center for Infectious Disease"/>
            <person name="Earl A.M."/>
            <person name="Gilmore M.S."/>
            <person name="Lebreton F."/>
            <person name="Walker B."/>
            <person name="Young S.K."/>
            <person name="Zeng Q."/>
            <person name="Gargeya S."/>
            <person name="Fitzgerald M."/>
            <person name="Haas B."/>
            <person name="Abouelleil A."/>
            <person name="Alvarado L."/>
            <person name="Arachchi H.M."/>
            <person name="Berlin A.M."/>
            <person name="Chapman S.B."/>
            <person name="Dewar J."/>
            <person name="Goldberg J."/>
            <person name="Griggs A."/>
            <person name="Gujja S."/>
            <person name="Hansen M."/>
            <person name="Howarth C."/>
            <person name="Imamovic A."/>
            <person name="Larimer J."/>
            <person name="McCowan C."/>
            <person name="Murphy C."/>
            <person name="Neiman D."/>
            <person name="Pearson M."/>
            <person name="Priest M."/>
            <person name="Roberts A."/>
            <person name="Saif S."/>
            <person name="Shea T."/>
            <person name="Sisk P."/>
            <person name="Sykes S."/>
            <person name="Wortman J."/>
            <person name="Nusbaum C."/>
            <person name="Birren B."/>
        </authorList>
    </citation>
    <scope>NUCLEOTIDE SEQUENCE [LARGE SCALE GENOMIC DNA]</scope>
    <source>
        <strain evidence="2 3">ATCC BAA-412</strain>
    </source>
</reference>
<keyword evidence="3" id="KW-1185">Reference proteome</keyword>
<dbReference type="OrthoDB" id="9798006at2"/>
<dbReference type="EMBL" id="AJAT01000016">
    <property type="protein sequence ID" value="EOL43049.1"/>
    <property type="molecule type" value="Genomic_DNA"/>
</dbReference>
<dbReference type="CDD" id="cd04301">
    <property type="entry name" value="NAT_SF"/>
    <property type="match status" value="1"/>
</dbReference>
<name>R3TNG8_9ENTE</name>
<dbReference type="eggNOG" id="COG1247">
    <property type="taxonomic scope" value="Bacteria"/>
</dbReference>
<evidence type="ECO:0000313" key="2">
    <source>
        <dbReference type="EMBL" id="EOL43049.1"/>
    </source>
</evidence>
<organism evidence="2 3">
    <name type="scientific">Enterococcus phoeniculicola ATCC BAA-412</name>
    <dbReference type="NCBI Taxonomy" id="1158610"/>
    <lineage>
        <taxon>Bacteria</taxon>
        <taxon>Bacillati</taxon>
        <taxon>Bacillota</taxon>
        <taxon>Bacilli</taxon>
        <taxon>Lactobacillales</taxon>
        <taxon>Enterococcaceae</taxon>
        <taxon>Enterococcus</taxon>
    </lineage>
</organism>
<evidence type="ECO:0000259" key="1">
    <source>
        <dbReference type="PROSITE" id="PS51186"/>
    </source>
</evidence>
<accession>R3TNG8</accession>
<sequence length="191" mass="22627">MEEIYIDYATLEDAESLARIYAHYVEHTAITFEYNVPTVEEFIVRMKKILKKYPYLVAKKDDRIVGFAYADSFKSRAAYDYSVETSIYVDYSCKRMGIGSKLYNALESKLKQQGILNMYACIAYPEIEDAYLSKNSVQYHERLGYRLVGEFYQCGYKFNTWYNMVWMEKILGEHVKNPAPIRFFEEIRDKE</sequence>
<dbReference type="STRING" id="154621.RV11_GL003135"/>
<dbReference type="InterPro" id="IPR000182">
    <property type="entry name" value="GNAT_dom"/>
</dbReference>
<evidence type="ECO:0000313" key="3">
    <source>
        <dbReference type="Proteomes" id="UP000013785"/>
    </source>
</evidence>
<dbReference type="GO" id="GO:0016747">
    <property type="term" value="F:acyltransferase activity, transferring groups other than amino-acyl groups"/>
    <property type="evidence" value="ECO:0007669"/>
    <property type="project" value="InterPro"/>
</dbReference>
<dbReference type="PATRIC" id="fig|1158610.3.peg.2019"/>